<dbReference type="InterPro" id="IPR050845">
    <property type="entry name" value="Cu-binding_ET"/>
</dbReference>
<name>A0A143DDH2_9PROT</name>
<feature type="domain" description="Blue (type 1) copper" evidence="4">
    <location>
        <begin position="60"/>
        <end position="161"/>
    </location>
</feature>
<gene>
    <name evidence="5" type="ORF">AY555_02095</name>
</gene>
<dbReference type="STRING" id="1549855.AY555_02095"/>
<dbReference type="SUPFAM" id="SSF49503">
    <property type="entry name" value="Cupredoxins"/>
    <property type="match status" value="1"/>
</dbReference>
<evidence type="ECO:0000256" key="2">
    <source>
        <dbReference type="ARBA" id="ARBA00023008"/>
    </source>
</evidence>
<protein>
    <recommendedName>
        <fullName evidence="4">Blue (type 1) copper domain-containing protein</fullName>
    </recommendedName>
</protein>
<evidence type="ECO:0000313" key="6">
    <source>
        <dbReference type="Proteomes" id="UP000076066"/>
    </source>
</evidence>
<keyword evidence="2" id="KW-0186">Copper</keyword>
<evidence type="ECO:0000256" key="1">
    <source>
        <dbReference type="ARBA" id="ARBA00022723"/>
    </source>
</evidence>
<keyword evidence="1" id="KW-0479">Metal-binding</keyword>
<feature type="chain" id="PRO_5007507912" description="Blue (type 1) copper domain-containing protein" evidence="3">
    <location>
        <begin position="21"/>
        <end position="163"/>
    </location>
</feature>
<organism evidence="5 6">
    <name type="scientific">Haematospirillum jordaniae</name>
    <dbReference type="NCBI Taxonomy" id="1549855"/>
    <lineage>
        <taxon>Bacteria</taxon>
        <taxon>Pseudomonadati</taxon>
        <taxon>Pseudomonadota</taxon>
        <taxon>Alphaproteobacteria</taxon>
        <taxon>Rhodospirillales</taxon>
        <taxon>Novispirillaceae</taxon>
        <taxon>Haematospirillum</taxon>
    </lineage>
</organism>
<keyword evidence="3" id="KW-0732">Signal</keyword>
<dbReference type="OrthoDB" id="9816061at2"/>
<dbReference type="Pfam" id="PF00127">
    <property type="entry name" value="Copper-bind"/>
    <property type="match status" value="1"/>
</dbReference>
<dbReference type="EMBL" id="CP014525">
    <property type="protein sequence ID" value="AMW34168.1"/>
    <property type="molecule type" value="Genomic_DNA"/>
</dbReference>
<dbReference type="GeneID" id="53315943"/>
<dbReference type="PANTHER" id="PTHR38439:SF3">
    <property type="entry name" value="COPPER-RESISTANT CUPROPROTEIN COPI"/>
    <property type="match status" value="1"/>
</dbReference>
<dbReference type="RefSeq" id="WP_066132803.1">
    <property type="nucleotide sequence ID" value="NZ_CP014525.1"/>
</dbReference>
<evidence type="ECO:0000256" key="3">
    <source>
        <dbReference type="SAM" id="SignalP"/>
    </source>
</evidence>
<sequence length="163" mass="18110">MKKLVLCACLVMALSCPARAHEADHHAQHSHEHASQPVQQEWGIAGVPEAVTRTIVLSMSDTMRFTPDTITVRLGETVRFKVDNHGHTLHEFVLGTPNKLTEHADIMRHNPDMNHAEPHMAHVQANASNDVIWLFNRVGTFGFACLIPGHYEAGMTGTIHVTR</sequence>
<dbReference type="PROSITE" id="PS51257">
    <property type="entry name" value="PROKAR_LIPOPROTEIN"/>
    <property type="match status" value="1"/>
</dbReference>
<dbReference type="InterPro" id="IPR008972">
    <property type="entry name" value="Cupredoxin"/>
</dbReference>
<dbReference type="PROSITE" id="PS00079">
    <property type="entry name" value="MULTICOPPER_OXIDASE1"/>
    <property type="match status" value="1"/>
</dbReference>
<reference evidence="5 6" key="1">
    <citation type="submission" date="2016-02" db="EMBL/GenBank/DDBJ databases">
        <title>Complete Genome of H5569, the type strain of the newly described species Haematospirillium jordaniae.</title>
        <authorList>
            <person name="Nicholson A.C."/>
            <person name="Humrighouse B.W."/>
            <person name="Loparov V."/>
            <person name="McQuiston J.R."/>
        </authorList>
    </citation>
    <scope>NUCLEOTIDE SEQUENCE [LARGE SCALE GENOMIC DNA]</scope>
    <source>
        <strain evidence="5 6">H5569</strain>
    </source>
</reference>
<dbReference type="GO" id="GO:0009055">
    <property type="term" value="F:electron transfer activity"/>
    <property type="evidence" value="ECO:0007669"/>
    <property type="project" value="InterPro"/>
</dbReference>
<proteinExistence type="predicted"/>
<dbReference type="Gene3D" id="2.60.40.420">
    <property type="entry name" value="Cupredoxins - blue copper proteins"/>
    <property type="match status" value="1"/>
</dbReference>
<dbReference type="KEGG" id="hjo:AY555_02095"/>
<evidence type="ECO:0000313" key="5">
    <source>
        <dbReference type="EMBL" id="AMW34168.1"/>
    </source>
</evidence>
<dbReference type="InterPro" id="IPR000923">
    <property type="entry name" value="BlueCu_1"/>
</dbReference>
<feature type="signal peptide" evidence="3">
    <location>
        <begin position="1"/>
        <end position="20"/>
    </location>
</feature>
<accession>A0A143DDH2</accession>
<dbReference type="PANTHER" id="PTHR38439">
    <property type="entry name" value="AURACYANIN-B"/>
    <property type="match status" value="1"/>
</dbReference>
<evidence type="ECO:0000259" key="4">
    <source>
        <dbReference type="Pfam" id="PF00127"/>
    </source>
</evidence>
<dbReference type="Proteomes" id="UP000076066">
    <property type="component" value="Chromosome"/>
</dbReference>
<dbReference type="AlphaFoldDB" id="A0A143DDH2"/>
<dbReference type="CDD" id="cd04211">
    <property type="entry name" value="Cupredoxin_like_2"/>
    <property type="match status" value="1"/>
</dbReference>
<dbReference type="InterPro" id="IPR033138">
    <property type="entry name" value="Cu_oxidase_CS"/>
</dbReference>
<keyword evidence="6" id="KW-1185">Reference proteome</keyword>
<dbReference type="GO" id="GO:0005507">
    <property type="term" value="F:copper ion binding"/>
    <property type="evidence" value="ECO:0007669"/>
    <property type="project" value="InterPro"/>
</dbReference>